<evidence type="ECO:0000313" key="4">
    <source>
        <dbReference type="Proteomes" id="UP001595530"/>
    </source>
</evidence>
<accession>A0ABV7F1H6</accession>
<comment type="caution">
    <text evidence="3">The sequence shown here is derived from an EMBL/GenBank/DDBJ whole genome shotgun (WGS) entry which is preliminary data.</text>
</comment>
<gene>
    <name evidence="3" type="ORF">ACFOFO_08490</name>
</gene>
<organism evidence="3 4">
    <name type="scientific">Undibacterium arcticum</name>
    <dbReference type="NCBI Taxonomy" id="1762892"/>
    <lineage>
        <taxon>Bacteria</taxon>
        <taxon>Pseudomonadati</taxon>
        <taxon>Pseudomonadota</taxon>
        <taxon>Betaproteobacteria</taxon>
        <taxon>Burkholderiales</taxon>
        <taxon>Oxalobacteraceae</taxon>
        <taxon>Undibacterium</taxon>
    </lineage>
</organism>
<dbReference type="Proteomes" id="UP001595530">
    <property type="component" value="Unassembled WGS sequence"/>
</dbReference>
<evidence type="ECO:0000313" key="3">
    <source>
        <dbReference type="EMBL" id="MFC3107998.1"/>
    </source>
</evidence>
<keyword evidence="2" id="KW-0732">Signal</keyword>
<evidence type="ECO:0000256" key="1">
    <source>
        <dbReference type="SAM" id="MobiDB-lite"/>
    </source>
</evidence>
<reference evidence="4" key="1">
    <citation type="journal article" date="2019" name="Int. J. Syst. Evol. Microbiol.">
        <title>The Global Catalogue of Microorganisms (GCM) 10K type strain sequencing project: providing services to taxonomists for standard genome sequencing and annotation.</title>
        <authorList>
            <consortium name="The Broad Institute Genomics Platform"/>
            <consortium name="The Broad Institute Genome Sequencing Center for Infectious Disease"/>
            <person name="Wu L."/>
            <person name="Ma J."/>
        </authorList>
    </citation>
    <scope>NUCLEOTIDE SEQUENCE [LARGE SCALE GENOMIC DNA]</scope>
    <source>
        <strain evidence="4">KCTC 42986</strain>
    </source>
</reference>
<feature type="chain" id="PRO_5046162666" evidence="2">
    <location>
        <begin position="23"/>
        <end position="160"/>
    </location>
</feature>
<evidence type="ECO:0000256" key="2">
    <source>
        <dbReference type="SAM" id="SignalP"/>
    </source>
</evidence>
<protein>
    <submittedName>
        <fullName evidence="3">Uncharacterized protein</fullName>
    </submittedName>
</protein>
<feature type="region of interest" description="Disordered" evidence="1">
    <location>
        <begin position="112"/>
        <end position="160"/>
    </location>
</feature>
<sequence>MKRFLFAAAAATVAAAAVPAFAADVGVSVSVGDPGFYGRIDIGNVPPPQLIYAQPVIVQPVAVAGPPLYLHVPPGHAKHWSKNCYRYNACGQRVYFVQDSWYNNVYVPSYREHRGGRGEHRDGYDNGNNDRGHDGDHDRGHDRGHGKGHDKDHGNGHKGD</sequence>
<keyword evidence="4" id="KW-1185">Reference proteome</keyword>
<dbReference type="RefSeq" id="WP_390323777.1">
    <property type="nucleotide sequence ID" value="NZ_JBHRTP010000023.1"/>
</dbReference>
<name>A0ABV7F1H6_9BURK</name>
<dbReference type="EMBL" id="JBHRTP010000023">
    <property type="protein sequence ID" value="MFC3107998.1"/>
    <property type="molecule type" value="Genomic_DNA"/>
</dbReference>
<feature type="signal peptide" evidence="2">
    <location>
        <begin position="1"/>
        <end position="22"/>
    </location>
</feature>
<proteinExistence type="predicted"/>